<dbReference type="EMBL" id="JF799107">
    <property type="protein sequence ID" value="AEF33883.1"/>
    <property type="molecule type" value="Genomic_DNA"/>
</dbReference>
<gene>
    <name evidence="2" type="primary">oi1cox1</name>
</gene>
<protein>
    <submittedName>
        <fullName evidence="2">Intronic ORF</fullName>
    </submittedName>
</protein>
<evidence type="ECO:0000259" key="1">
    <source>
        <dbReference type="Pfam" id="PF07453"/>
    </source>
</evidence>
<keyword evidence="2" id="KW-0496">Mitochondrion</keyword>
<dbReference type="InterPro" id="IPR003647">
    <property type="entry name" value="Intron_nuc_1_rpt"/>
</dbReference>
<dbReference type="Pfam" id="PF07453">
    <property type="entry name" value="NUMOD1"/>
    <property type="match status" value="1"/>
</dbReference>
<dbReference type="SMART" id="SM00497">
    <property type="entry name" value="IENR1"/>
    <property type="match status" value="1"/>
</dbReference>
<name>A0A0A0MZB1_FLAVE</name>
<organism evidence="2">
    <name type="scientific">Flammulina velutipes</name>
    <name type="common">Agaricus velutipes</name>
    <dbReference type="NCBI Taxonomy" id="38945"/>
    <lineage>
        <taxon>Eukaryota</taxon>
        <taxon>Fungi</taxon>
        <taxon>Dikarya</taxon>
        <taxon>Basidiomycota</taxon>
        <taxon>Agaricomycotina</taxon>
        <taxon>Agaricomycetes</taxon>
        <taxon>Agaricomycetidae</taxon>
        <taxon>Agaricales</taxon>
        <taxon>Marasmiineae</taxon>
        <taxon>Physalacriaceae</taxon>
        <taxon>Flammulina</taxon>
    </lineage>
</organism>
<accession>A0A0A0MZB1</accession>
<sequence length="105" mass="12873">MEWRQYFRELRGTPIYVYDICNLTLIHIFDSKTYLYRSLHIDHRTLDKYIKNNKPFLSRFIFTLNPIISMSVEGIINISDIKLLFEQIRKDFNNGEFQFKNRKKF</sequence>
<dbReference type="SUPFAM" id="SSF64496">
    <property type="entry name" value="DNA-binding domain of intron-encoded endonucleases"/>
    <property type="match status" value="1"/>
</dbReference>
<geneLocation type="mitochondrion" evidence="2"/>
<evidence type="ECO:0000313" key="2">
    <source>
        <dbReference type="EMBL" id="AEF33883.1"/>
    </source>
</evidence>
<proteinExistence type="predicted"/>
<dbReference type="AlphaFoldDB" id="A0A0A0MZB1"/>
<dbReference type="InterPro" id="IPR010896">
    <property type="entry name" value="NUMOD1"/>
</dbReference>
<feature type="domain" description="Nuclease-associated modular DNA-binding 1" evidence="1">
    <location>
        <begin position="13"/>
        <end position="50"/>
    </location>
</feature>
<reference evidence="2" key="1">
    <citation type="journal article" date="2014" name="PLoS ONE">
        <title>Whole genome and global gene expression analyses of the model mushroom Flammulina velutipes reveal a high capacity for lignocellulose degradation.</title>
        <authorList>
            <person name="Park Y.J."/>
            <person name="Baek J.H."/>
            <person name="Lee S."/>
            <person name="Kim C."/>
            <person name="Rhee H."/>
            <person name="Kim H."/>
            <person name="Seo J.S."/>
            <person name="Park H.R."/>
            <person name="Yoon D.E."/>
            <person name="Nam J.Y."/>
            <person name="Kim H.I."/>
            <person name="Kim J.G."/>
            <person name="Yoon H."/>
            <person name="Kang H.W."/>
            <person name="Cho J.Y."/>
            <person name="Song E.S."/>
            <person name="Sung G.H."/>
            <person name="Yoo Y.B."/>
            <person name="Lee C.S."/>
            <person name="Lee B.M."/>
            <person name="Kong W.S."/>
        </authorList>
    </citation>
    <scope>NUCLEOTIDE SEQUENCE</scope>
</reference>